<protein>
    <recommendedName>
        <fullName evidence="3">Amidoligase enzyme</fullName>
    </recommendedName>
</protein>
<organism evidence="1 2">
    <name type="scientific">Podospora appendiculata</name>
    <dbReference type="NCBI Taxonomy" id="314037"/>
    <lineage>
        <taxon>Eukaryota</taxon>
        <taxon>Fungi</taxon>
        <taxon>Dikarya</taxon>
        <taxon>Ascomycota</taxon>
        <taxon>Pezizomycotina</taxon>
        <taxon>Sordariomycetes</taxon>
        <taxon>Sordariomycetidae</taxon>
        <taxon>Sordariales</taxon>
        <taxon>Podosporaceae</taxon>
        <taxon>Podospora</taxon>
    </lineage>
</organism>
<dbReference type="Proteomes" id="UP001270362">
    <property type="component" value="Unassembled WGS sequence"/>
</dbReference>
<dbReference type="GO" id="GO:0003824">
    <property type="term" value="F:catalytic activity"/>
    <property type="evidence" value="ECO:0007669"/>
    <property type="project" value="InterPro"/>
</dbReference>
<dbReference type="InterPro" id="IPR022025">
    <property type="entry name" value="Amidoligase_2"/>
</dbReference>
<dbReference type="PANTHER" id="PTHR36847">
    <property type="entry name" value="AMIDOLIGASE ENZYME"/>
    <property type="match status" value="1"/>
</dbReference>
<dbReference type="InterPro" id="IPR014746">
    <property type="entry name" value="Gln_synth/guanido_kin_cat_dom"/>
</dbReference>
<dbReference type="EMBL" id="JAULSO010000002">
    <property type="protein sequence ID" value="KAK3690090.1"/>
    <property type="molecule type" value="Genomic_DNA"/>
</dbReference>
<evidence type="ECO:0000313" key="1">
    <source>
        <dbReference type="EMBL" id="KAK3690090.1"/>
    </source>
</evidence>
<proteinExistence type="predicted"/>
<sequence length="427" mass="48995">MPLLPILREQNSTLPHLSYGFELEMLMPTDNNRKPWPMIDRETGFQSGIPFVDPHPRDGRWFLTSARYYGSEANQTAVQRKLVAALQAAGFPHVMQEAFADSDSESDACSGTRWTHAKYDRWVRKGVAPELPAVLPRNQLISLHYHYYNVKEEPTIEPDWFVREDSPASRYGWNGVEITSPVKYTPPERRANRDEVTWLMRVLRDNFRVHIGRECGIHVHVGNSGRPFDVRVLKRLAVLNWCVGEAMFAMVAPWRYESGRVPTPAVLPSLIPPSPSSFSDEVDRWYTKLIRCLTDVELEMLLPRRDFESTKRSFTTMRHTGKGTIEFRHLQGSLDPTLITAFCALAVGMVDLARLSSRSEFMWLVARLGRDRLANNHQEVFRTLLVELGLLGTYDVWRQARAECENTGNRQWVMDNDAANLFVPPLP</sequence>
<name>A0AAE1CE49_9PEZI</name>
<dbReference type="AlphaFoldDB" id="A0AAE1CE49"/>
<gene>
    <name evidence="1" type="ORF">B0T22DRAFT_187698</name>
</gene>
<evidence type="ECO:0000313" key="2">
    <source>
        <dbReference type="Proteomes" id="UP001270362"/>
    </source>
</evidence>
<accession>A0AAE1CE49</accession>
<reference evidence="1" key="2">
    <citation type="submission" date="2023-06" db="EMBL/GenBank/DDBJ databases">
        <authorList>
            <consortium name="Lawrence Berkeley National Laboratory"/>
            <person name="Haridas S."/>
            <person name="Hensen N."/>
            <person name="Bonometti L."/>
            <person name="Westerberg I."/>
            <person name="Brannstrom I.O."/>
            <person name="Guillou S."/>
            <person name="Cros-Aarteil S."/>
            <person name="Calhoun S."/>
            <person name="Kuo A."/>
            <person name="Mondo S."/>
            <person name="Pangilinan J."/>
            <person name="Riley R."/>
            <person name="Labutti K."/>
            <person name="Andreopoulos B."/>
            <person name="Lipzen A."/>
            <person name="Chen C."/>
            <person name="Yanf M."/>
            <person name="Daum C."/>
            <person name="Ng V."/>
            <person name="Clum A."/>
            <person name="Steindorff A."/>
            <person name="Ohm R."/>
            <person name="Martin F."/>
            <person name="Silar P."/>
            <person name="Natvig D."/>
            <person name="Lalanne C."/>
            <person name="Gautier V."/>
            <person name="Ament-Velasquez S.L."/>
            <person name="Kruys A."/>
            <person name="Hutchinson M.I."/>
            <person name="Powell A.J."/>
            <person name="Barry K."/>
            <person name="Miller A.N."/>
            <person name="Grigoriev I.V."/>
            <person name="Debuchy R."/>
            <person name="Gladieux P."/>
            <person name="Thoren M.H."/>
            <person name="Johannesson H."/>
        </authorList>
    </citation>
    <scope>NUCLEOTIDE SEQUENCE</scope>
    <source>
        <strain evidence="1">CBS 314.62</strain>
    </source>
</reference>
<dbReference type="PANTHER" id="PTHR36847:SF1">
    <property type="entry name" value="AMIDOLIGASE ENZYME"/>
    <property type="match status" value="1"/>
</dbReference>
<evidence type="ECO:0008006" key="3">
    <source>
        <dbReference type="Google" id="ProtNLM"/>
    </source>
</evidence>
<comment type="caution">
    <text evidence="1">The sequence shown here is derived from an EMBL/GenBank/DDBJ whole genome shotgun (WGS) entry which is preliminary data.</text>
</comment>
<reference evidence="1" key="1">
    <citation type="journal article" date="2023" name="Mol. Phylogenet. Evol.">
        <title>Genome-scale phylogeny and comparative genomics of the fungal order Sordariales.</title>
        <authorList>
            <person name="Hensen N."/>
            <person name="Bonometti L."/>
            <person name="Westerberg I."/>
            <person name="Brannstrom I.O."/>
            <person name="Guillou S."/>
            <person name="Cros-Aarteil S."/>
            <person name="Calhoun S."/>
            <person name="Haridas S."/>
            <person name="Kuo A."/>
            <person name="Mondo S."/>
            <person name="Pangilinan J."/>
            <person name="Riley R."/>
            <person name="LaButti K."/>
            <person name="Andreopoulos B."/>
            <person name="Lipzen A."/>
            <person name="Chen C."/>
            <person name="Yan M."/>
            <person name="Daum C."/>
            <person name="Ng V."/>
            <person name="Clum A."/>
            <person name="Steindorff A."/>
            <person name="Ohm R.A."/>
            <person name="Martin F."/>
            <person name="Silar P."/>
            <person name="Natvig D.O."/>
            <person name="Lalanne C."/>
            <person name="Gautier V."/>
            <person name="Ament-Velasquez S.L."/>
            <person name="Kruys A."/>
            <person name="Hutchinson M.I."/>
            <person name="Powell A.J."/>
            <person name="Barry K."/>
            <person name="Miller A.N."/>
            <person name="Grigoriev I.V."/>
            <person name="Debuchy R."/>
            <person name="Gladieux P."/>
            <person name="Hiltunen Thoren M."/>
            <person name="Johannesson H."/>
        </authorList>
    </citation>
    <scope>NUCLEOTIDE SEQUENCE</scope>
    <source>
        <strain evidence="1">CBS 314.62</strain>
    </source>
</reference>
<keyword evidence="2" id="KW-1185">Reference proteome</keyword>
<dbReference type="SUPFAM" id="SSF55931">
    <property type="entry name" value="Glutamine synthetase/guanido kinase"/>
    <property type="match status" value="1"/>
</dbReference>
<dbReference type="Pfam" id="PF12224">
    <property type="entry name" value="Amidoligase_2"/>
    <property type="match status" value="1"/>
</dbReference>